<evidence type="ECO:0000256" key="1">
    <source>
        <dbReference type="SAM" id="MobiDB-lite"/>
    </source>
</evidence>
<reference evidence="3" key="1">
    <citation type="submission" date="2013-03" db="EMBL/GenBank/DDBJ databases">
        <title>The Genome Sequence of Anopheles dirus WRAIR2.</title>
        <authorList>
            <consortium name="The Broad Institute Genomics Platform"/>
            <person name="Neafsey D.E."/>
            <person name="Walton C."/>
            <person name="Walker B."/>
            <person name="Young S.K."/>
            <person name="Zeng Q."/>
            <person name="Gargeya S."/>
            <person name="Fitzgerald M."/>
            <person name="Haas B."/>
            <person name="Abouelleil A."/>
            <person name="Allen A.W."/>
            <person name="Alvarado L."/>
            <person name="Arachchi H.M."/>
            <person name="Berlin A.M."/>
            <person name="Chapman S.B."/>
            <person name="Gainer-Dewar J."/>
            <person name="Goldberg J."/>
            <person name="Griggs A."/>
            <person name="Gujja S."/>
            <person name="Hansen M."/>
            <person name="Howarth C."/>
            <person name="Imamovic A."/>
            <person name="Ireland A."/>
            <person name="Larimer J."/>
            <person name="McCowan C."/>
            <person name="Murphy C."/>
            <person name="Pearson M."/>
            <person name="Poon T.W."/>
            <person name="Priest M."/>
            <person name="Roberts A."/>
            <person name="Saif S."/>
            <person name="Shea T."/>
            <person name="Sisk P."/>
            <person name="Sykes S."/>
            <person name="Wortman J."/>
            <person name="Nusbaum C."/>
            <person name="Birren B."/>
        </authorList>
    </citation>
    <scope>NUCLEOTIDE SEQUENCE [LARGE SCALE GENOMIC DNA]</scope>
    <source>
        <strain evidence="3">WRAIR2</strain>
    </source>
</reference>
<evidence type="ECO:0000313" key="2">
    <source>
        <dbReference type="EnsemblMetazoa" id="ADIR014929-PA"/>
    </source>
</evidence>
<organism evidence="2 3">
    <name type="scientific">Anopheles dirus</name>
    <dbReference type="NCBI Taxonomy" id="7168"/>
    <lineage>
        <taxon>Eukaryota</taxon>
        <taxon>Metazoa</taxon>
        <taxon>Ecdysozoa</taxon>
        <taxon>Arthropoda</taxon>
        <taxon>Hexapoda</taxon>
        <taxon>Insecta</taxon>
        <taxon>Pterygota</taxon>
        <taxon>Neoptera</taxon>
        <taxon>Endopterygota</taxon>
        <taxon>Diptera</taxon>
        <taxon>Nematocera</taxon>
        <taxon>Culicoidea</taxon>
        <taxon>Culicidae</taxon>
        <taxon>Anophelinae</taxon>
        <taxon>Anopheles</taxon>
    </lineage>
</organism>
<evidence type="ECO:0000313" key="3">
    <source>
        <dbReference type="Proteomes" id="UP000075884"/>
    </source>
</evidence>
<keyword evidence="3" id="KW-1185">Reference proteome</keyword>
<feature type="region of interest" description="Disordered" evidence="1">
    <location>
        <begin position="61"/>
        <end position="84"/>
    </location>
</feature>
<dbReference type="Proteomes" id="UP000075884">
    <property type="component" value="Unassembled WGS sequence"/>
</dbReference>
<reference evidence="2" key="2">
    <citation type="submission" date="2020-05" db="UniProtKB">
        <authorList>
            <consortium name="EnsemblMetazoa"/>
        </authorList>
    </citation>
    <scope>IDENTIFICATION</scope>
    <source>
        <strain evidence="2">WRAIR2</strain>
    </source>
</reference>
<accession>A0A182NYN5</accession>
<name>A0A182NYN5_9DIPT</name>
<dbReference type="EnsemblMetazoa" id="ADIR014929-RA">
    <property type="protein sequence ID" value="ADIR014929-PA"/>
    <property type="gene ID" value="ADIR014929"/>
</dbReference>
<dbReference type="VEuPathDB" id="VectorBase:ADIR014929"/>
<proteinExistence type="predicted"/>
<sequence length="84" mass="9243">MMMLLSKTETKKPFHFPQHYGTVTNSARTGALGSIISSRPLPPTNRASGCLLRSMTAHYPFSTEHSEHGPDARNSQPFVTARLS</sequence>
<protein>
    <submittedName>
        <fullName evidence="2">Uncharacterized protein</fullName>
    </submittedName>
</protein>
<feature type="compositionally biased region" description="Polar residues" evidence="1">
    <location>
        <begin position="73"/>
        <end position="84"/>
    </location>
</feature>
<dbReference type="AlphaFoldDB" id="A0A182NYN5"/>